<dbReference type="EMBL" id="JACCCV010000002">
    <property type="protein sequence ID" value="NYF52678.1"/>
    <property type="molecule type" value="Genomic_DNA"/>
</dbReference>
<evidence type="ECO:0000313" key="3">
    <source>
        <dbReference type="Proteomes" id="UP000534186"/>
    </source>
</evidence>
<evidence type="ECO:0000256" key="1">
    <source>
        <dbReference type="SAM" id="Phobius"/>
    </source>
</evidence>
<organism evidence="2 3">
    <name type="scientific">Tunturiibacter lichenicola</name>
    <dbReference type="NCBI Taxonomy" id="2051959"/>
    <lineage>
        <taxon>Bacteria</taxon>
        <taxon>Pseudomonadati</taxon>
        <taxon>Acidobacteriota</taxon>
        <taxon>Terriglobia</taxon>
        <taxon>Terriglobales</taxon>
        <taxon>Acidobacteriaceae</taxon>
        <taxon>Tunturiibacter</taxon>
    </lineage>
</organism>
<name>A0A7Y9T3C3_9BACT</name>
<keyword evidence="1" id="KW-0812">Transmembrane</keyword>
<proteinExistence type="predicted"/>
<feature type="transmembrane region" description="Helical" evidence="1">
    <location>
        <begin position="18"/>
        <end position="35"/>
    </location>
</feature>
<accession>A0A7Y9T3C3</accession>
<sequence>MEPFSNRSPAAAGAECDYLLVLTYLLVAMCPLVLTG</sequence>
<comment type="caution">
    <text evidence="2">The sequence shown here is derived from an EMBL/GenBank/DDBJ whole genome shotgun (WGS) entry which is preliminary data.</text>
</comment>
<dbReference type="AlphaFoldDB" id="A0A7Y9T3C3"/>
<dbReference type="Proteomes" id="UP000534186">
    <property type="component" value="Unassembled WGS sequence"/>
</dbReference>
<gene>
    <name evidence="2" type="ORF">HDF12_003077</name>
</gene>
<reference evidence="2 3" key="1">
    <citation type="submission" date="2020-07" db="EMBL/GenBank/DDBJ databases">
        <title>Genomic Encyclopedia of Type Strains, Phase IV (KMG-V): Genome sequencing to study the core and pangenomes of soil and plant-associated prokaryotes.</title>
        <authorList>
            <person name="Whitman W."/>
        </authorList>
    </citation>
    <scope>NUCLEOTIDE SEQUENCE [LARGE SCALE GENOMIC DNA]</scope>
    <source>
        <strain evidence="2 3">M8UP30</strain>
    </source>
</reference>
<evidence type="ECO:0000313" key="2">
    <source>
        <dbReference type="EMBL" id="NYF52678.1"/>
    </source>
</evidence>
<protein>
    <submittedName>
        <fullName evidence="2">Uncharacterized protein</fullName>
    </submittedName>
</protein>
<keyword evidence="1" id="KW-0472">Membrane</keyword>
<keyword evidence="1" id="KW-1133">Transmembrane helix</keyword>